<dbReference type="GO" id="GO:0005737">
    <property type="term" value="C:cytoplasm"/>
    <property type="evidence" value="ECO:0007669"/>
    <property type="project" value="TreeGrafter"/>
</dbReference>
<dbReference type="GO" id="GO:0000900">
    <property type="term" value="F:mRNA regulatory element binding translation repressor activity"/>
    <property type="evidence" value="ECO:0007669"/>
    <property type="project" value="TreeGrafter"/>
</dbReference>
<dbReference type="Proteomes" id="UP000050794">
    <property type="component" value="Unassembled WGS sequence"/>
</dbReference>
<dbReference type="GO" id="GO:0043022">
    <property type="term" value="F:ribosome binding"/>
    <property type="evidence" value="ECO:0007669"/>
    <property type="project" value="TreeGrafter"/>
</dbReference>
<gene>
    <name evidence="3" type="ORF">TCNE_LOCUS17664</name>
</gene>
<name>A0A183VA94_TOXCA</name>
<evidence type="ECO:0000313" key="4">
    <source>
        <dbReference type="Proteomes" id="UP000050794"/>
    </source>
</evidence>
<reference evidence="5" key="1">
    <citation type="submission" date="2016-06" db="UniProtKB">
        <authorList>
            <consortium name="WormBaseParasite"/>
        </authorList>
    </citation>
    <scope>IDENTIFICATION</scope>
</reference>
<dbReference type="GO" id="GO:0005634">
    <property type="term" value="C:nucleus"/>
    <property type="evidence" value="ECO:0007669"/>
    <property type="project" value="TreeGrafter"/>
</dbReference>
<dbReference type="PANTHER" id="PTHR12566">
    <property type="entry name" value="CYTOPLASMIC POLYADENYLATION ELEMENT BINDING PROTEIN CPEB"/>
    <property type="match status" value="1"/>
</dbReference>
<dbReference type="EMBL" id="UYWY01024661">
    <property type="protein sequence ID" value="VDM48985.1"/>
    <property type="molecule type" value="Genomic_DNA"/>
</dbReference>
<evidence type="ECO:0000313" key="3">
    <source>
        <dbReference type="EMBL" id="VDM48985.1"/>
    </source>
</evidence>
<dbReference type="Pfam" id="PF16367">
    <property type="entry name" value="RRM_7"/>
    <property type="match status" value="1"/>
</dbReference>
<feature type="domain" description="RRM" evidence="2">
    <location>
        <begin position="185"/>
        <end position="274"/>
    </location>
</feature>
<dbReference type="InterPro" id="IPR000504">
    <property type="entry name" value="RRM_dom"/>
</dbReference>
<reference evidence="3 4" key="2">
    <citation type="submission" date="2018-11" db="EMBL/GenBank/DDBJ databases">
        <authorList>
            <consortium name="Pathogen Informatics"/>
        </authorList>
    </citation>
    <scope>NUCLEOTIDE SEQUENCE [LARGE SCALE GENOMIC DNA]</scope>
</reference>
<dbReference type="GO" id="GO:0003730">
    <property type="term" value="F:mRNA 3'-UTR binding"/>
    <property type="evidence" value="ECO:0007669"/>
    <property type="project" value="InterPro"/>
</dbReference>
<dbReference type="Gene3D" id="3.30.70.330">
    <property type="match status" value="1"/>
</dbReference>
<dbReference type="GO" id="GO:0043005">
    <property type="term" value="C:neuron projection"/>
    <property type="evidence" value="ECO:0007669"/>
    <property type="project" value="TreeGrafter"/>
</dbReference>
<dbReference type="AlphaFoldDB" id="A0A183VA94"/>
<evidence type="ECO:0000313" key="5">
    <source>
        <dbReference type="WBParaSite" id="TCNE_0001766501-mRNA-1"/>
    </source>
</evidence>
<proteinExistence type="predicted"/>
<evidence type="ECO:0000256" key="1">
    <source>
        <dbReference type="SAM" id="MobiDB-lite"/>
    </source>
</evidence>
<dbReference type="GO" id="GO:0008135">
    <property type="term" value="F:translation factor activity, RNA binding"/>
    <property type="evidence" value="ECO:0007669"/>
    <property type="project" value="TreeGrafter"/>
</dbReference>
<dbReference type="GO" id="GO:0045202">
    <property type="term" value="C:synapse"/>
    <property type="evidence" value="ECO:0007669"/>
    <property type="project" value="TreeGrafter"/>
</dbReference>
<organism evidence="4 5">
    <name type="scientific">Toxocara canis</name>
    <name type="common">Canine roundworm</name>
    <dbReference type="NCBI Taxonomy" id="6265"/>
    <lineage>
        <taxon>Eukaryota</taxon>
        <taxon>Metazoa</taxon>
        <taxon>Ecdysozoa</taxon>
        <taxon>Nematoda</taxon>
        <taxon>Chromadorea</taxon>
        <taxon>Rhabditida</taxon>
        <taxon>Spirurina</taxon>
        <taxon>Ascaridomorpha</taxon>
        <taxon>Ascaridoidea</taxon>
        <taxon>Toxocaridae</taxon>
        <taxon>Toxocara</taxon>
    </lineage>
</organism>
<keyword evidence="4" id="KW-1185">Reference proteome</keyword>
<dbReference type="WBParaSite" id="TCNE_0001766501-mRNA-1">
    <property type="protein sequence ID" value="TCNE_0001766501-mRNA-1"/>
    <property type="gene ID" value="TCNE_0001766501"/>
</dbReference>
<feature type="region of interest" description="Disordered" evidence="1">
    <location>
        <begin position="1"/>
        <end position="22"/>
    </location>
</feature>
<dbReference type="PANTHER" id="PTHR12566:SF9">
    <property type="entry name" value="CYTOPLASMIC POLYADENYLATION ELEMENT-BINDING PROTEIN 1"/>
    <property type="match status" value="1"/>
</dbReference>
<accession>A0A183VA94</accession>
<evidence type="ECO:0000259" key="2">
    <source>
        <dbReference type="Pfam" id="PF16367"/>
    </source>
</evidence>
<dbReference type="InterPro" id="IPR012677">
    <property type="entry name" value="Nucleotide-bd_a/b_plait_sf"/>
</dbReference>
<dbReference type="InterPro" id="IPR034819">
    <property type="entry name" value="CPEB"/>
</dbReference>
<protein>
    <submittedName>
        <fullName evidence="5">RRM domain-containing protein</fullName>
    </submittedName>
</protein>
<feature type="compositionally biased region" description="Basic and acidic residues" evidence="1">
    <location>
        <begin position="13"/>
        <end position="22"/>
    </location>
</feature>
<sequence>MSEHSGNTEMVADGDRAGDDTRVRKGEMSIAEGSFHERSAVVGGGVANGNAELSVEVVENVECEKACRDRSSRSEIGTQVSHGRTANKSYKEQRWHSYASNGRIGFVMPSRVLNSPQNVVTMGRFADCYQPTYGQMITSALTQSDIYNLSNANQPYQPTAYGVPRVWNGELLPRTYNNPLVVFKSLNQAFGKYGSCHVEWPIKEAAYHSPSPNRAPTQRAKATGYVYVVYKNESSVKKLMHDCSHELGAAGECYFKLKARRSQVTEVRQVQVIPWVVSDVAYMRCPPTATESRLTVFVGALHGMLTAKVMTTSLN</sequence>
<dbReference type="GO" id="GO:2000766">
    <property type="term" value="P:negative regulation of cytoplasmic translation"/>
    <property type="evidence" value="ECO:0007669"/>
    <property type="project" value="TreeGrafter"/>
</dbReference>